<keyword evidence="2" id="KW-1185">Reference proteome</keyword>
<gene>
    <name evidence="1" type="ORF">Ssi02_45970</name>
</gene>
<accession>A0A919V8L7</accession>
<comment type="caution">
    <text evidence="1">The sequence shown here is derived from an EMBL/GenBank/DDBJ whole genome shotgun (WGS) entry which is preliminary data.</text>
</comment>
<dbReference type="AlphaFoldDB" id="A0A919V8L7"/>
<evidence type="ECO:0000313" key="1">
    <source>
        <dbReference type="EMBL" id="GII94366.1"/>
    </source>
</evidence>
<reference evidence="1" key="1">
    <citation type="submission" date="2021-01" db="EMBL/GenBank/DDBJ databases">
        <title>Whole genome shotgun sequence of Sinosporangium siamense NBRC 109515.</title>
        <authorList>
            <person name="Komaki H."/>
            <person name="Tamura T."/>
        </authorList>
    </citation>
    <scope>NUCLEOTIDE SEQUENCE</scope>
    <source>
        <strain evidence="1">NBRC 109515</strain>
    </source>
</reference>
<proteinExistence type="predicted"/>
<evidence type="ECO:0000313" key="2">
    <source>
        <dbReference type="Proteomes" id="UP000606172"/>
    </source>
</evidence>
<organism evidence="1 2">
    <name type="scientific">Sinosporangium siamense</name>
    <dbReference type="NCBI Taxonomy" id="1367973"/>
    <lineage>
        <taxon>Bacteria</taxon>
        <taxon>Bacillati</taxon>
        <taxon>Actinomycetota</taxon>
        <taxon>Actinomycetes</taxon>
        <taxon>Streptosporangiales</taxon>
        <taxon>Streptosporangiaceae</taxon>
        <taxon>Sinosporangium</taxon>
    </lineage>
</organism>
<sequence length="133" mass="14176">MTGMGFCTPAGKDLATNVWCVLDAAGLDGVDEDGEPQSSRERSGYRLVGHGDKVEVRYEAADELFLLSRPDGADHPSHPEHPRVLFGRRIETAMLSAITDILMAAGFGFTFCPAAEGQAAMVLVHSRSAPGIC</sequence>
<protein>
    <submittedName>
        <fullName evidence="1">Uncharacterized protein</fullName>
    </submittedName>
</protein>
<name>A0A919V8L7_9ACTN</name>
<dbReference type="EMBL" id="BOOW01000029">
    <property type="protein sequence ID" value="GII94366.1"/>
    <property type="molecule type" value="Genomic_DNA"/>
</dbReference>
<dbReference type="Proteomes" id="UP000606172">
    <property type="component" value="Unassembled WGS sequence"/>
</dbReference>
<dbReference type="RefSeq" id="WP_204028766.1">
    <property type="nucleotide sequence ID" value="NZ_BOOW01000029.1"/>
</dbReference>